<gene>
    <name evidence="12" type="ORF">GLX27_003026</name>
</gene>
<feature type="transmembrane region" description="Helical" evidence="10">
    <location>
        <begin position="350"/>
        <end position="373"/>
    </location>
</feature>
<evidence type="ECO:0000256" key="5">
    <source>
        <dbReference type="ARBA" id="ARBA00022692"/>
    </source>
</evidence>
<organism evidence="12 13">
    <name type="scientific">Malassezia furfur</name>
    <name type="common">Pityriasis versicolor infection agent</name>
    <name type="synonym">Pityrosporum furfur</name>
    <dbReference type="NCBI Taxonomy" id="55194"/>
    <lineage>
        <taxon>Eukaryota</taxon>
        <taxon>Fungi</taxon>
        <taxon>Dikarya</taxon>
        <taxon>Basidiomycota</taxon>
        <taxon>Ustilaginomycotina</taxon>
        <taxon>Malasseziomycetes</taxon>
        <taxon>Malasseziales</taxon>
        <taxon>Malasseziaceae</taxon>
        <taxon>Malassezia</taxon>
    </lineage>
</organism>
<dbReference type="Proteomes" id="UP000818624">
    <property type="component" value="Chromosome 3"/>
</dbReference>
<comment type="catalytic activity">
    <reaction evidence="8">
        <text>myo-inositol(out) + H(+)(out) = myo-inositol(in) + H(+)(in)</text>
        <dbReference type="Rhea" id="RHEA:60364"/>
        <dbReference type="ChEBI" id="CHEBI:15378"/>
        <dbReference type="ChEBI" id="CHEBI:17268"/>
    </reaction>
</comment>
<evidence type="ECO:0000256" key="1">
    <source>
        <dbReference type="ARBA" id="ARBA00004651"/>
    </source>
</evidence>
<dbReference type="Pfam" id="PF00083">
    <property type="entry name" value="Sugar_tr"/>
    <property type="match status" value="1"/>
</dbReference>
<sequence>MKDKRDLYKVTTLDASSLHEKLELDYPAFVQQVRSFVVEKRLDQYEDVIVRGAILAEYGDDALDTAGVTDEEREVLLYEREHRWSHPWAMYFLAILNSISAAVQGMDESVINGALLFFPKQFGIGDANSEYDSWIQGIVASIPYFACAIPGCWLTPILNKHLGRRGTIFVTAFISGASCIWQAVTNSWQHLLVARLIMGLGIGPKSATTPIYTAECAPRRIRGALVMQWQVWTAFGFVLGYLADIGFYYVPDRSGINGLNWRLMLGVACVPAIVVMAQVFFCPESPRWLMKRNNYTGAMHSFLRLRTSPIQAARDLYRAHMLLEREQQEECMLAHESKLKTIFVRRNRRAFIATTILMLGQPFCGVNAIAFFSGTILSEAGLSNIAALLGSFGYGFLCFASSIPAWFTMDTFGRRSLLLLTIPFLIAFLLLSGFGFFISETHQDTRTGVVLLGIYLFACFYGPGMGPVPFTYTSEAFPIAIRELGMASGTAVLWFFNGLLAVIWFRMRLAFTTTGAFGFYAGLCALLWVLIFFLVPETKGRTLEELDEVFGESSMAFATRQVRNVAKMYRGRQQRVASELA</sequence>
<keyword evidence="4" id="KW-1003">Cell membrane</keyword>
<evidence type="ECO:0000256" key="9">
    <source>
        <dbReference type="RuleBase" id="RU003346"/>
    </source>
</evidence>
<name>A0ABY8ERZ1_MALFU</name>
<evidence type="ECO:0000256" key="8">
    <source>
        <dbReference type="ARBA" id="ARBA00049119"/>
    </source>
</evidence>
<feature type="transmembrane region" description="Helical" evidence="10">
    <location>
        <begin position="229"/>
        <end position="249"/>
    </location>
</feature>
<proteinExistence type="inferred from homology"/>
<keyword evidence="13" id="KW-1185">Reference proteome</keyword>
<dbReference type="PROSITE" id="PS50850">
    <property type="entry name" value="MFS"/>
    <property type="match status" value="1"/>
</dbReference>
<feature type="transmembrane region" description="Helical" evidence="10">
    <location>
        <begin position="385"/>
        <end position="405"/>
    </location>
</feature>
<dbReference type="PRINTS" id="PR00171">
    <property type="entry name" value="SUGRTRNSPORT"/>
</dbReference>
<evidence type="ECO:0000259" key="11">
    <source>
        <dbReference type="PROSITE" id="PS50850"/>
    </source>
</evidence>
<evidence type="ECO:0000256" key="6">
    <source>
        <dbReference type="ARBA" id="ARBA00022989"/>
    </source>
</evidence>
<evidence type="ECO:0000256" key="2">
    <source>
        <dbReference type="ARBA" id="ARBA00010992"/>
    </source>
</evidence>
<dbReference type="PANTHER" id="PTHR48020">
    <property type="entry name" value="PROTON MYO-INOSITOL COTRANSPORTER"/>
    <property type="match status" value="1"/>
</dbReference>
<feature type="transmembrane region" description="Helical" evidence="10">
    <location>
        <begin position="517"/>
        <end position="535"/>
    </location>
</feature>
<dbReference type="InterPro" id="IPR020846">
    <property type="entry name" value="MFS_dom"/>
</dbReference>
<dbReference type="InterPro" id="IPR036259">
    <property type="entry name" value="MFS_trans_sf"/>
</dbReference>
<reference evidence="12 13" key="1">
    <citation type="journal article" date="2020" name="Elife">
        <title>Loss of centromere function drives karyotype evolution in closely related Malassezia species.</title>
        <authorList>
            <person name="Sankaranarayanan S.R."/>
            <person name="Ianiri G."/>
            <person name="Coelho M.A."/>
            <person name="Reza M.H."/>
            <person name="Thimmappa B.C."/>
            <person name="Ganguly P."/>
            <person name="Vadnala R.N."/>
            <person name="Sun S."/>
            <person name="Siddharthan R."/>
            <person name="Tellgren-Roth C."/>
            <person name="Dawson T.L."/>
            <person name="Heitman J."/>
            <person name="Sanyal K."/>
        </authorList>
    </citation>
    <scope>NUCLEOTIDE SEQUENCE [LARGE SCALE GENOMIC DNA]</scope>
    <source>
        <strain evidence="12">CBS14141</strain>
    </source>
</reference>
<dbReference type="InterPro" id="IPR050814">
    <property type="entry name" value="Myo-inositol_Transporter"/>
</dbReference>
<feature type="domain" description="Major facilitator superfamily (MFS) profile" evidence="11">
    <location>
        <begin position="93"/>
        <end position="539"/>
    </location>
</feature>
<dbReference type="SUPFAM" id="SSF103473">
    <property type="entry name" value="MFS general substrate transporter"/>
    <property type="match status" value="1"/>
</dbReference>
<protein>
    <recommendedName>
        <fullName evidence="11">Major facilitator superfamily (MFS) profile domain-containing protein</fullName>
    </recommendedName>
</protein>
<feature type="transmembrane region" description="Helical" evidence="10">
    <location>
        <begin position="88"/>
        <end position="106"/>
    </location>
</feature>
<dbReference type="Gene3D" id="1.20.1250.20">
    <property type="entry name" value="MFS general substrate transporter like domains"/>
    <property type="match status" value="1"/>
</dbReference>
<keyword evidence="6 10" id="KW-1133">Transmembrane helix</keyword>
<comment type="subcellular location">
    <subcellularLocation>
        <location evidence="1">Cell membrane</location>
        <topology evidence="1">Multi-pass membrane protein</topology>
    </subcellularLocation>
</comment>
<evidence type="ECO:0000256" key="10">
    <source>
        <dbReference type="SAM" id="Phobius"/>
    </source>
</evidence>
<evidence type="ECO:0000256" key="7">
    <source>
        <dbReference type="ARBA" id="ARBA00023136"/>
    </source>
</evidence>
<evidence type="ECO:0000313" key="13">
    <source>
        <dbReference type="Proteomes" id="UP000818624"/>
    </source>
</evidence>
<accession>A0ABY8ERZ1</accession>
<dbReference type="InterPro" id="IPR005828">
    <property type="entry name" value="MFS_sugar_transport-like"/>
</dbReference>
<feature type="transmembrane region" description="Helical" evidence="10">
    <location>
        <begin position="484"/>
        <end position="505"/>
    </location>
</feature>
<dbReference type="EMBL" id="CP046236">
    <property type="protein sequence ID" value="WFD48356.1"/>
    <property type="molecule type" value="Genomic_DNA"/>
</dbReference>
<comment type="similarity">
    <text evidence="2 9">Belongs to the major facilitator superfamily. Sugar transporter (TC 2.A.1.1) family.</text>
</comment>
<evidence type="ECO:0000256" key="4">
    <source>
        <dbReference type="ARBA" id="ARBA00022475"/>
    </source>
</evidence>
<feature type="transmembrane region" description="Helical" evidence="10">
    <location>
        <begin position="261"/>
        <end position="282"/>
    </location>
</feature>
<keyword evidence="3 9" id="KW-0813">Transport</keyword>
<dbReference type="NCBIfam" id="TIGR00879">
    <property type="entry name" value="SP"/>
    <property type="match status" value="1"/>
</dbReference>
<evidence type="ECO:0000313" key="12">
    <source>
        <dbReference type="EMBL" id="WFD48356.1"/>
    </source>
</evidence>
<dbReference type="PANTHER" id="PTHR48020:SF12">
    <property type="entry name" value="PROTON MYO-INOSITOL COTRANSPORTER"/>
    <property type="match status" value="1"/>
</dbReference>
<feature type="transmembrane region" description="Helical" evidence="10">
    <location>
        <begin position="417"/>
        <end position="438"/>
    </location>
</feature>
<feature type="transmembrane region" description="Helical" evidence="10">
    <location>
        <begin position="134"/>
        <end position="154"/>
    </location>
</feature>
<dbReference type="InterPro" id="IPR003663">
    <property type="entry name" value="Sugar/inositol_transpt"/>
</dbReference>
<feature type="transmembrane region" description="Helical" evidence="10">
    <location>
        <begin position="450"/>
        <end position="472"/>
    </location>
</feature>
<keyword evidence="7 10" id="KW-0472">Membrane</keyword>
<evidence type="ECO:0000256" key="3">
    <source>
        <dbReference type="ARBA" id="ARBA00022448"/>
    </source>
</evidence>
<keyword evidence="5 10" id="KW-0812">Transmembrane</keyword>